<feature type="non-terminal residue" evidence="1">
    <location>
        <position position="1"/>
    </location>
</feature>
<sequence length="146" mass="16578">MNEASSPVSKVLMIHAPPPLYPHPPPQKLVGPQAVREKVETAMLRPRIMICRRDPRAGIENRFRQHIGRFAGWMFRCDITENTARFTANKRAWGRAPRRQFASTEQRSVDLLFNVLREREYSYGAGAKGKQKNVFSGGPIEFGSLA</sequence>
<reference evidence="1" key="1">
    <citation type="submission" date="2022-03" db="EMBL/GenBank/DDBJ databases">
        <authorList>
            <person name="Martin H S."/>
        </authorList>
    </citation>
    <scope>NUCLEOTIDE SEQUENCE</scope>
</reference>
<dbReference type="Proteomes" id="UP000837857">
    <property type="component" value="Chromosome 9"/>
</dbReference>
<organism evidence="1 2">
    <name type="scientific">Iphiclides podalirius</name>
    <name type="common">scarce swallowtail</name>
    <dbReference type="NCBI Taxonomy" id="110791"/>
    <lineage>
        <taxon>Eukaryota</taxon>
        <taxon>Metazoa</taxon>
        <taxon>Ecdysozoa</taxon>
        <taxon>Arthropoda</taxon>
        <taxon>Hexapoda</taxon>
        <taxon>Insecta</taxon>
        <taxon>Pterygota</taxon>
        <taxon>Neoptera</taxon>
        <taxon>Endopterygota</taxon>
        <taxon>Lepidoptera</taxon>
        <taxon>Glossata</taxon>
        <taxon>Ditrysia</taxon>
        <taxon>Papilionoidea</taxon>
        <taxon>Papilionidae</taxon>
        <taxon>Papilioninae</taxon>
        <taxon>Iphiclides</taxon>
    </lineage>
</organism>
<evidence type="ECO:0000313" key="1">
    <source>
        <dbReference type="EMBL" id="CAH2075939.1"/>
    </source>
</evidence>
<gene>
    <name evidence="1" type="ORF">IPOD504_LOCUS17062</name>
</gene>
<dbReference type="EMBL" id="OW152821">
    <property type="protein sequence ID" value="CAH2075939.1"/>
    <property type="molecule type" value="Genomic_DNA"/>
</dbReference>
<name>A0ABN8J887_9NEOP</name>
<protein>
    <submittedName>
        <fullName evidence="1">Uncharacterized protein</fullName>
    </submittedName>
</protein>
<accession>A0ABN8J887</accession>
<keyword evidence="2" id="KW-1185">Reference proteome</keyword>
<proteinExistence type="predicted"/>
<evidence type="ECO:0000313" key="2">
    <source>
        <dbReference type="Proteomes" id="UP000837857"/>
    </source>
</evidence>